<comment type="caution">
    <text evidence="1">The sequence shown here is derived from an EMBL/GenBank/DDBJ whole genome shotgun (WGS) entry which is preliminary data.</text>
</comment>
<evidence type="ECO:0000313" key="2">
    <source>
        <dbReference type="Proteomes" id="UP000053695"/>
    </source>
</evidence>
<gene>
    <name evidence="1" type="ORF">J422_00876</name>
</gene>
<organism evidence="1 2">
    <name type="scientific">Methanocaldococcus villosus KIN24-T80</name>
    <dbReference type="NCBI Taxonomy" id="1069083"/>
    <lineage>
        <taxon>Archaea</taxon>
        <taxon>Methanobacteriati</taxon>
        <taxon>Methanobacteriota</taxon>
        <taxon>Methanomada group</taxon>
        <taxon>Methanococci</taxon>
        <taxon>Methanococcales</taxon>
        <taxon>Methanocaldococcaceae</taxon>
        <taxon>Methanocaldococcus</taxon>
    </lineage>
</organism>
<keyword evidence="2" id="KW-1185">Reference proteome</keyword>
<evidence type="ECO:0000313" key="1">
    <source>
        <dbReference type="EMBL" id="ENN96680.1"/>
    </source>
</evidence>
<protein>
    <submittedName>
        <fullName evidence="1">Uncharacterized protein</fullName>
    </submittedName>
</protein>
<dbReference type="AlphaFoldDB" id="N6VS24"/>
<dbReference type="Proteomes" id="UP000053695">
    <property type="component" value="Unassembled WGS sequence"/>
</dbReference>
<name>N6VS24_9EURY</name>
<dbReference type="EMBL" id="APMM01000005">
    <property type="protein sequence ID" value="ENN96680.1"/>
    <property type="molecule type" value="Genomic_DNA"/>
</dbReference>
<sequence length="135" mass="15606">MDEKFASKFEIKILNELTNKTFDDLAIILKKIGGLDYRKKVYIGNICLGILEFDLKELKWKFQPYAGYYLIEKPKIKLKNTKKRIKGKKISTDLIENLDEFKSLQDGYVGVEIGNYVGVGIKKGDQLKIKDLIQK</sequence>
<feature type="non-terminal residue" evidence="1">
    <location>
        <position position="135"/>
    </location>
</feature>
<proteinExistence type="predicted"/>
<reference evidence="1 2" key="1">
    <citation type="journal article" date="2013" name="Genome Announc.">
        <title>Draft Genome Sequence of a Highly Flagellated, Fast-Swimming Archaeon, Methanocaldococcus villosus Strain KIN24-T80 (DSM 22612).</title>
        <authorList>
            <person name="Thennarasu S."/>
            <person name="Polireddy D."/>
            <person name="Antony A."/>
            <person name="Yada M.R."/>
            <person name="Algarawi S."/>
            <person name="Sivakumar N."/>
        </authorList>
    </citation>
    <scope>NUCLEOTIDE SEQUENCE [LARGE SCALE GENOMIC DNA]</scope>
    <source>
        <strain evidence="1 2">KIN24-T80</strain>
    </source>
</reference>
<accession>N6VS24</accession>